<feature type="transmembrane region" description="Helical" evidence="8">
    <location>
        <begin position="127"/>
        <end position="145"/>
    </location>
</feature>
<dbReference type="AlphaFoldDB" id="A0A918UBJ2"/>
<feature type="transmembrane region" description="Helical" evidence="8">
    <location>
        <begin position="304"/>
        <end position="323"/>
    </location>
</feature>
<dbReference type="InterPro" id="IPR038731">
    <property type="entry name" value="RgtA/B/C-like"/>
</dbReference>
<evidence type="ECO:0000313" key="10">
    <source>
        <dbReference type="EMBL" id="GGY23356.1"/>
    </source>
</evidence>
<evidence type="ECO:0000256" key="2">
    <source>
        <dbReference type="ARBA" id="ARBA00022475"/>
    </source>
</evidence>
<proteinExistence type="predicted"/>
<feature type="transmembrane region" description="Helical" evidence="8">
    <location>
        <begin position="96"/>
        <end position="115"/>
    </location>
</feature>
<evidence type="ECO:0000256" key="3">
    <source>
        <dbReference type="ARBA" id="ARBA00022676"/>
    </source>
</evidence>
<accession>A0A918UBJ2</accession>
<feature type="domain" description="Glycosyltransferase RgtA/B/C/D-like" evidence="9">
    <location>
        <begin position="76"/>
        <end position="236"/>
    </location>
</feature>
<keyword evidence="7 8" id="KW-0472">Membrane</keyword>
<feature type="transmembrane region" description="Helical" evidence="8">
    <location>
        <begin position="29"/>
        <end position="51"/>
    </location>
</feature>
<evidence type="ECO:0000256" key="1">
    <source>
        <dbReference type="ARBA" id="ARBA00004651"/>
    </source>
</evidence>
<keyword evidence="4" id="KW-0808">Transferase</keyword>
<keyword evidence="3" id="KW-0328">Glycosyltransferase</keyword>
<evidence type="ECO:0000256" key="5">
    <source>
        <dbReference type="ARBA" id="ARBA00022692"/>
    </source>
</evidence>
<keyword evidence="6 8" id="KW-1133">Transmembrane helix</keyword>
<evidence type="ECO:0000313" key="11">
    <source>
        <dbReference type="Proteomes" id="UP000645257"/>
    </source>
</evidence>
<dbReference type="PANTHER" id="PTHR33908">
    <property type="entry name" value="MANNOSYLTRANSFERASE YKCB-RELATED"/>
    <property type="match status" value="1"/>
</dbReference>
<keyword evidence="2" id="KW-1003">Cell membrane</keyword>
<evidence type="ECO:0000259" key="9">
    <source>
        <dbReference type="Pfam" id="PF13231"/>
    </source>
</evidence>
<comment type="caution">
    <text evidence="10">The sequence shown here is derived from an EMBL/GenBank/DDBJ whole genome shotgun (WGS) entry which is preliminary data.</text>
</comment>
<feature type="transmembrane region" description="Helical" evidence="8">
    <location>
        <begin position="176"/>
        <end position="206"/>
    </location>
</feature>
<dbReference type="GO" id="GO:0005886">
    <property type="term" value="C:plasma membrane"/>
    <property type="evidence" value="ECO:0007669"/>
    <property type="project" value="UniProtKB-SubCell"/>
</dbReference>
<keyword evidence="11" id="KW-1185">Reference proteome</keyword>
<reference evidence="10" key="1">
    <citation type="journal article" date="2014" name="Int. J. Syst. Evol. Microbiol.">
        <title>Complete genome sequence of Corynebacterium casei LMG S-19264T (=DSM 44701T), isolated from a smear-ripened cheese.</title>
        <authorList>
            <consortium name="US DOE Joint Genome Institute (JGI-PGF)"/>
            <person name="Walter F."/>
            <person name="Albersmeier A."/>
            <person name="Kalinowski J."/>
            <person name="Ruckert C."/>
        </authorList>
    </citation>
    <scope>NUCLEOTIDE SEQUENCE</scope>
    <source>
        <strain evidence="10">KCTC 32182</strain>
    </source>
</reference>
<dbReference type="PANTHER" id="PTHR33908:SF9">
    <property type="entry name" value="BLL5595 PROTEIN"/>
    <property type="match status" value="1"/>
</dbReference>
<sequence>MPAPSGVPRQYGTRVAPHDWSSRFADVLLRYPVLLCALNALVWFIAGQIAFQNLDPYGDMVETFAMTPNWELGTFKHPPLMGWVAKSWFLVWPREIWAFYLLSSVCLLIGMLGVFRLARLFLPLEQSVLAVLALGLTLPFSTLGFKYNANSILLPIWPWLACLFVTSWRGGSWRHAVALGALAALGMLGKYFTGVLLASMFIAAVATPSGRQWLRTPAPYLAAAVCMLCLAPHIVWLLQHGAPTIAYAEKRGGVPIAWDHLASFLLSPFSYAGLAWLLALWAAFRGKALFRIRQSFRRTGPDDVLFWLTFAPLAIVAFFALAAGMTLTLHWAIPVVYAFPVFWLTRATAPDAAKVRWAMGALPTVWATLMAAGALFAVAQGLNGALSHYREDAAIARQLLRASPVGRIVWVGGSWPEAAIVPFFADRTVRALPGLPDHPPLGVSPVMSRLSRLGAGALLCRLNDAACQRESVAWLKAKGLPAIPSDITATRQGWLFPLKIPTTYRVYWYR</sequence>
<feature type="transmembrane region" description="Helical" evidence="8">
    <location>
        <begin position="218"/>
        <end position="238"/>
    </location>
</feature>
<feature type="transmembrane region" description="Helical" evidence="8">
    <location>
        <begin position="357"/>
        <end position="379"/>
    </location>
</feature>
<reference evidence="10" key="2">
    <citation type="submission" date="2020-09" db="EMBL/GenBank/DDBJ databases">
        <authorList>
            <person name="Sun Q."/>
            <person name="Kim S."/>
        </authorList>
    </citation>
    <scope>NUCLEOTIDE SEQUENCE</scope>
    <source>
        <strain evidence="10">KCTC 32182</strain>
    </source>
</reference>
<comment type="subcellular location">
    <subcellularLocation>
        <location evidence="1">Cell membrane</location>
        <topology evidence="1">Multi-pass membrane protein</topology>
    </subcellularLocation>
</comment>
<dbReference type="GO" id="GO:0016763">
    <property type="term" value="F:pentosyltransferase activity"/>
    <property type="evidence" value="ECO:0007669"/>
    <property type="project" value="TreeGrafter"/>
</dbReference>
<organism evidence="10 11">
    <name type="scientific">Paludibacterium paludis</name>
    <dbReference type="NCBI Taxonomy" id="1225769"/>
    <lineage>
        <taxon>Bacteria</taxon>
        <taxon>Pseudomonadati</taxon>
        <taxon>Pseudomonadota</taxon>
        <taxon>Betaproteobacteria</taxon>
        <taxon>Neisseriales</taxon>
        <taxon>Chromobacteriaceae</taxon>
        <taxon>Paludibacterium</taxon>
    </lineage>
</organism>
<dbReference type="Pfam" id="PF13231">
    <property type="entry name" value="PMT_2"/>
    <property type="match status" value="1"/>
</dbReference>
<feature type="transmembrane region" description="Helical" evidence="8">
    <location>
        <begin position="329"/>
        <end position="345"/>
    </location>
</feature>
<feature type="transmembrane region" description="Helical" evidence="8">
    <location>
        <begin position="152"/>
        <end position="170"/>
    </location>
</feature>
<evidence type="ECO:0000256" key="4">
    <source>
        <dbReference type="ARBA" id="ARBA00022679"/>
    </source>
</evidence>
<evidence type="ECO:0000256" key="6">
    <source>
        <dbReference type="ARBA" id="ARBA00022989"/>
    </source>
</evidence>
<dbReference type="InterPro" id="IPR050297">
    <property type="entry name" value="LipidA_mod_glycosyltrf_83"/>
</dbReference>
<feature type="transmembrane region" description="Helical" evidence="8">
    <location>
        <begin position="261"/>
        <end position="284"/>
    </location>
</feature>
<evidence type="ECO:0000256" key="8">
    <source>
        <dbReference type="SAM" id="Phobius"/>
    </source>
</evidence>
<dbReference type="EMBL" id="BMYX01000018">
    <property type="protein sequence ID" value="GGY23356.1"/>
    <property type="molecule type" value="Genomic_DNA"/>
</dbReference>
<dbReference type="GO" id="GO:0009103">
    <property type="term" value="P:lipopolysaccharide biosynthetic process"/>
    <property type="evidence" value="ECO:0007669"/>
    <property type="project" value="UniProtKB-ARBA"/>
</dbReference>
<protein>
    <recommendedName>
        <fullName evidence="9">Glycosyltransferase RgtA/B/C/D-like domain-containing protein</fullName>
    </recommendedName>
</protein>
<keyword evidence="5 8" id="KW-0812">Transmembrane</keyword>
<evidence type="ECO:0000256" key="7">
    <source>
        <dbReference type="ARBA" id="ARBA00023136"/>
    </source>
</evidence>
<dbReference type="Proteomes" id="UP000645257">
    <property type="component" value="Unassembled WGS sequence"/>
</dbReference>
<name>A0A918UBJ2_9NEIS</name>
<gene>
    <name evidence="10" type="ORF">GCM10011289_28940</name>
</gene>